<feature type="region of interest" description="Disordered" evidence="1">
    <location>
        <begin position="172"/>
        <end position="265"/>
    </location>
</feature>
<accession>A0A8H3A0A8</accession>
<feature type="compositionally biased region" description="Pro residues" evidence="1">
    <location>
        <begin position="176"/>
        <end position="188"/>
    </location>
</feature>
<feature type="region of interest" description="Disordered" evidence="1">
    <location>
        <begin position="1039"/>
        <end position="1060"/>
    </location>
</feature>
<dbReference type="InterPro" id="IPR045055">
    <property type="entry name" value="DNA2/NAM7-like"/>
</dbReference>
<feature type="domain" description="DNA2/NAM7 helicase-like C-terminal" evidence="3">
    <location>
        <begin position="835"/>
        <end position="1003"/>
    </location>
</feature>
<feature type="region of interest" description="Disordered" evidence="1">
    <location>
        <begin position="386"/>
        <end position="466"/>
    </location>
</feature>
<feature type="domain" description="DNA2/NAM7 helicase helicase" evidence="2">
    <location>
        <begin position="633"/>
        <end position="703"/>
    </location>
</feature>
<gene>
    <name evidence="4" type="ORF">RDB_LOCUS7878</name>
</gene>
<evidence type="ECO:0000313" key="5">
    <source>
        <dbReference type="Proteomes" id="UP000663846"/>
    </source>
</evidence>
<dbReference type="InterPro" id="IPR047187">
    <property type="entry name" value="SF1_C_Upf1"/>
</dbReference>
<dbReference type="Gene3D" id="3.40.50.300">
    <property type="entry name" value="P-loop containing nucleotide triphosphate hydrolases"/>
    <property type="match status" value="2"/>
</dbReference>
<dbReference type="Pfam" id="PF13086">
    <property type="entry name" value="AAA_11"/>
    <property type="match status" value="1"/>
</dbReference>
<dbReference type="InterPro" id="IPR027417">
    <property type="entry name" value="P-loop_NTPase"/>
</dbReference>
<dbReference type="AlphaFoldDB" id="A0A8H3A0A8"/>
<feature type="region of interest" description="Disordered" evidence="1">
    <location>
        <begin position="110"/>
        <end position="129"/>
    </location>
</feature>
<protein>
    <submittedName>
        <fullName evidence="4">Uncharacterized protein</fullName>
    </submittedName>
</protein>
<sequence length="1060" mass="119118">MASNTFTIEIDLINKNKPQVVDALAVDRSILKDHDLAYIFDLLPTQTEARIDQPSSRPYVGIDLFYGKDANVKGLVFVTQSRALIVRVPDNAAKTSAARYEKKLIEKPDNKPIPATRIKGQKPTKLTPERTPYERLRQLLDANLVAFGMAQITLTLWDTLRERVEGINLSTILSKPEPPAPRFIPDPNAPLEDDDSGKNSKGEGGNGRRKQGNGGSGERGGHRGRGSKSDRGGRGRGRGRGGRSNSNKGGDENPNSVKGPKMTRVELPEDKADCWDREILSPGIVVKALYHDVSPMDINAVFIGGEDDADMLGRVAEAISRAWVAYIVANHNEIRLAIQGAPVIKPSRLNDEELTFFSKSMVAAWMVMGEGEAQRLIEKEDMKLGRTNELENQSHKKRIRASEHQEVRIKTKDGDIKTLYPRRVKDNAKAIKLTEDELPPKEDPPKNKSRTEHNEHKGRKNGHRQTVFKDLVGGPDAFNTGSFDDEEADLKEQPLFDMENVESFKVYGRAESTMSEKGRDKFVLSLLEGRGALRGPDYEDCEFIRRVWFPNRVQSETGKKREAKNATPAVKERYDWVEDSWGDDTDEEEAASALKNKIPDSELIDYDTEDDELGDDLKLSEVERLVPKLKNRINPSQLKVIGRVTAPNPKGRTRATLVHGPPGTGKTSTITAATIRLVKSGEYVWIVAQSNVGISNVAGKLLDIDFTDFILIVSEEYFVWSPEQYTQLEPYLIRTNQLFSRVKRFKGKKLVLCTLAALSNPLVEDLVMSQYVPLRHLIIDEASQIDMTSQFMHLFFKHRYALKNVCWFGDPKQLPPYGWSESVQINDIFKVNHLQANSKLMDTSYRLPVPIAEFISKNVYKGELKASPFHKVKTPTDAILFVDTPKGMEEGEPGGTSSLNVVEADTIVRIVELYYHKEAGDGEPYEFDIITPYDAQRRLIEKKLKETGIDKEVYNVDSFQGREADYIITSLTKTTFSSFLTSVNRLNVLLTRCKKGLVVVTQKEFVTRTGGLLRGLWWEYENHDIWKDADEVVNGYIDLPGSPAPAERPEEGEQDSSESD</sequence>
<dbReference type="InterPro" id="IPR041677">
    <property type="entry name" value="DNA2/NAM7_AAA_11"/>
</dbReference>
<organism evidence="4 5">
    <name type="scientific">Rhizoctonia solani</name>
    <dbReference type="NCBI Taxonomy" id="456999"/>
    <lineage>
        <taxon>Eukaryota</taxon>
        <taxon>Fungi</taxon>
        <taxon>Dikarya</taxon>
        <taxon>Basidiomycota</taxon>
        <taxon>Agaricomycotina</taxon>
        <taxon>Agaricomycetes</taxon>
        <taxon>Cantharellales</taxon>
        <taxon>Ceratobasidiaceae</taxon>
        <taxon>Rhizoctonia</taxon>
    </lineage>
</organism>
<dbReference type="Pfam" id="PF13087">
    <property type="entry name" value="AAA_12"/>
    <property type="match status" value="1"/>
</dbReference>
<feature type="compositionally biased region" description="Basic and acidic residues" evidence="1">
    <location>
        <begin position="423"/>
        <end position="455"/>
    </location>
</feature>
<dbReference type="EMBL" id="CAJMWS010000044">
    <property type="protein sequence ID" value="CAE6346725.1"/>
    <property type="molecule type" value="Genomic_DNA"/>
</dbReference>
<name>A0A8H3A0A8_9AGAM</name>
<dbReference type="GO" id="GO:0004386">
    <property type="term" value="F:helicase activity"/>
    <property type="evidence" value="ECO:0007669"/>
    <property type="project" value="InterPro"/>
</dbReference>
<dbReference type="InterPro" id="IPR041679">
    <property type="entry name" value="DNA2/NAM7-like_C"/>
</dbReference>
<comment type="caution">
    <text evidence="4">The sequence shown here is derived from an EMBL/GenBank/DDBJ whole genome shotgun (WGS) entry which is preliminary data.</text>
</comment>
<evidence type="ECO:0000259" key="2">
    <source>
        <dbReference type="Pfam" id="PF13086"/>
    </source>
</evidence>
<dbReference type="SUPFAM" id="SSF52540">
    <property type="entry name" value="P-loop containing nucleoside triphosphate hydrolases"/>
    <property type="match status" value="1"/>
</dbReference>
<proteinExistence type="predicted"/>
<dbReference type="PANTHER" id="PTHR10887">
    <property type="entry name" value="DNA2/NAM7 HELICASE FAMILY"/>
    <property type="match status" value="1"/>
</dbReference>
<dbReference type="PANTHER" id="PTHR10887:SF495">
    <property type="entry name" value="HELICASE SENATAXIN ISOFORM X1-RELATED"/>
    <property type="match status" value="1"/>
</dbReference>
<evidence type="ECO:0000256" key="1">
    <source>
        <dbReference type="SAM" id="MobiDB-lite"/>
    </source>
</evidence>
<evidence type="ECO:0000259" key="3">
    <source>
        <dbReference type="Pfam" id="PF13087"/>
    </source>
</evidence>
<dbReference type="Proteomes" id="UP000663846">
    <property type="component" value="Unassembled WGS sequence"/>
</dbReference>
<reference evidence="4" key="1">
    <citation type="submission" date="2021-01" db="EMBL/GenBank/DDBJ databases">
        <authorList>
            <person name="Kaushik A."/>
        </authorList>
    </citation>
    <scope>NUCLEOTIDE SEQUENCE</scope>
    <source>
        <strain evidence="4">AG1-1C</strain>
    </source>
</reference>
<feature type="compositionally biased region" description="Acidic residues" evidence="1">
    <location>
        <begin position="1050"/>
        <end position="1060"/>
    </location>
</feature>
<dbReference type="CDD" id="cd18808">
    <property type="entry name" value="SF1_C_Upf1"/>
    <property type="match status" value="1"/>
</dbReference>
<evidence type="ECO:0000313" key="4">
    <source>
        <dbReference type="EMBL" id="CAE6346725.1"/>
    </source>
</evidence>
<feature type="compositionally biased region" description="Basic and acidic residues" evidence="1">
    <location>
        <begin position="386"/>
        <end position="416"/>
    </location>
</feature>